<evidence type="ECO:0000256" key="1">
    <source>
        <dbReference type="ARBA" id="ARBA00004613"/>
    </source>
</evidence>
<feature type="chain" id="PRO_5040175189" evidence="6">
    <location>
        <begin position="21"/>
        <end position="184"/>
    </location>
</feature>
<keyword evidence="5" id="KW-0325">Glycoprotein</keyword>
<evidence type="ECO:0000256" key="4">
    <source>
        <dbReference type="ARBA" id="ARBA00022729"/>
    </source>
</evidence>
<keyword evidence="8" id="KW-1185">Reference proteome</keyword>
<dbReference type="Pfam" id="PF17065">
    <property type="entry name" value="UPF0669"/>
    <property type="match status" value="1"/>
</dbReference>
<reference evidence="7" key="1">
    <citation type="submission" date="2022-03" db="EMBL/GenBank/DDBJ databases">
        <authorList>
            <person name="Sayadi A."/>
        </authorList>
    </citation>
    <scope>NUCLEOTIDE SEQUENCE</scope>
</reference>
<evidence type="ECO:0000256" key="3">
    <source>
        <dbReference type="ARBA" id="ARBA00022525"/>
    </source>
</evidence>
<dbReference type="PANTHER" id="PTHR31703">
    <property type="entry name" value="UPF0669 PROTEIN C6ORF120"/>
    <property type="match status" value="1"/>
</dbReference>
<dbReference type="AlphaFoldDB" id="A0A9P0KCZ9"/>
<dbReference type="EMBL" id="CAKOFQ010006776">
    <property type="protein sequence ID" value="CAH1970666.1"/>
    <property type="molecule type" value="Genomic_DNA"/>
</dbReference>
<feature type="signal peptide" evidence="6">
    <location>
        <begin position="1"/>
        <end position="20"/>
    </location>
</feature>
<name>A0A9P0KCZ9_ACAOB</name>
<dbReference type="GO" id="GO:0005576">
    <property type="term" value="C:extracellular region"/>
    <property type="evidence" value="ECO:0007669"/>
    <property type="project" value="UniProtKB-SubCell"/>
</dbReference>
<accession>A0A9P0KCZ9</accession>
<evidence type="ECO:0000313" key="7">
    <source>
        <dbReference type="EMBL" id="CAH1970666.1"/>
    </source>
</evidence>
<dbReference type="InterPro" id="IPR031420">
    <property type="entry name" value="UPF0669"/>
</dbReference>
<dbReference type="Proteomes" id="UP001152888">
    <property type="component" value="Unassembled WGS sequence"/>
</dbReference>
<protein>
    <submittedName>
        <fullName evidence="7">Uncharacterized protein</fullName>
    </submittedName>
</protein>
<keyword evidence="3" id="KW-0964">Secreted</keyword>
<comment type="similarity">
    <text evidence="2">Belongs to the UPF0669 family.</text>
</comment>
<keyword evidence="4 6" id="KW-0732">Signal</keyword>
<proteinExistence type="inferred from homology"/>
<evidence type="ECO:0000256" key="6">
    <source>
        <dbReference type="SAM" id="SignalP"/>
    </source>
</evidence>
<evidence type="ECO:0000256" key="5">
    <source>
        <dbReference type="ARBA" id="ARBA00023180"/>
    </source>
</evidence>
<comment type="subcellular location">
    <subcellularLocation>
        <location evidence="1">Secreted</location>
    </subcellularLocation>
</comment>
<gene>
    <name evidence="7" type="ORF">ACAOBT_LOCUS9042</name>
</gene>
<evidence type="ECO:0000256" key="2">
    <source>
        <dbReference type="ARBA" id="ARBA00008960"/>
    </source>
</evidence>
<dbReference type="PANTHER" id="PTHR31703:SF2">
    <property type="entry name" value="UPF0669 PROTEIN C6ORF120"/>
    <property type="match status" value="1"/>
</dbReference>
<dbReference type="OrthoDB" id="10046613at2759"/>
<organism evidence="7 8">
    <name type="scientific">Acanthoscelides obtectus</name>
    <name type="common">Bean weevil</name>
    <name type="synonym">Bruchus obtectus</name>
    <dbReference type="NCBI Taxonomy" id="200917"/>
    <lineage>
        <taxon>Eukaryota</taxon>
        <taxon>Metazoa</taxon>
        <taxon>Ecdysozoa</taxon>
        <taxon>Arthropoda</taxon>
        <taxon>Hexapoda</taxon>
        <taxon>Insecta</taxon>
        <taxon>Pterygota</taxon>
        <taxon>Neoptera</taxon>
        <taxon>Endopterygota</taxon>
        <taxon>Coleoptera</taxon>
        <taxon>Polyphaga</taxon>
        <taxon>Cucujiformia</taxon>
        <taxon>Chrysomeloidea</taxon>
        <taxon>Chrysomelidae</taxon>
        <taxon>Bruchinae</taxon>
        <taxon>Bruchini</taxon>
        <taxon>Acanthoscelides</taxon>
    </lineage>
</organism>
<comment type="caution">
    <text evidence="7">The sequence shown here is derived from an EMBL/GenBank/DDBJ whole genome shotgun (WGS) entry which is preliminary data.</text>
</comment>
<evidence type="ECO:0000313" key="8">
    <source>
        <dbReference type="Proteomes" id="UP001152888"/>
    </source>
</evidence>
<sequence length="184" mass="21180">MKMCLDMMFILLTCFVSVKPQEVNFNDYLLDYKEGIVTSQNFTYYYIYHWSNILIILRSKSGDADIYLSDSNMFPTYDVKSYDIHSATCGQEVIQIHEGFKSPIAVGIYGYFPYGNSSYILEVYREPKKYSHAIIDDIVPSEAEGGIRNAEQGPLPKPLKKKYKDTIKTNSVFALLEVLQLMFL</sequence>